<protein>
    <recommendedName>
        <fullName evidence="1">VOC domain-containing protein</fullName>
    </recommendedName>
</protein>
<dbReference type="InterPro" id="IPR037523">
    <property type="entry name" value="VOC_core"/>
</dbReference>
<dbReference type="Proteomes" id="UP000199062">
    <property type="component" value="Unassembled WGS sequence"/>
</dbReference>
<dbReference type="AlphaFoldDB" id="A0A1I6K1V5"/>
<dbReference type="STRING" id="767519.SAMN05216559_0056"/>
<name>A0A1I6K1V5_9EURY</name>
<feature type="domain" description="VOC" evidence="1">
    <location>
        <begin position="4"/>
        <end position="125"/>
    </location>
</feature>
<sequence>MITDFARATVLVEDYETALAFYVDVLGFEVIFDDELDDGTRIVHVGLPEQSPAGLWLMAAEGSDRVGDQTGGHPSFVLYTDDCRVAHDRLVDEGVEITRGPVETADDVHLHFEDPYGNEVVLVELADGDA</sequence>
<keyword evidence="3" id="KW-1185">Reference proteome</keyword>
<dbReference type="EMBL" id="FOZK01000001">
    <property type="protein sequence ID" value="SFR85235.1"/>
    <property type="molecule type" value="Genomic_DNA"/>
</dbReference>
<dbReference type="Pfam" id="PF00903">
    <property type="entry name" value="Glyoxalase"/>
    <property type="match status" value="1"/>
</dbReference>
<dbReference type="InterPro" id="IPR029068">
    <property type="entry name" value="Glyas_Bleomycin-R_OHBP_Dase"/>
</dbReference>
<reference evidence="2 3" key="1">
    <citation type="submission" date="2016-10" db="EMBL/GenBank/DDBJ databases">
        <authorList>
            <person name="de Groot N.N."/>
        </authorList>
    </citation>
    <scope>NUCLEOTIDE SEQUENCE [LARGE SCALE GENOMIC DNA]</scope>
    <source>
        <strain evidence="2 3">CGMCC 1.10457</strain>
    </source>
</reference>
<accession>A0A1I6K1V5</accession>
<dbReference type="SUPFAM" id="SSF54593">
    <property type="entry name" value="Glyoxalase/Bleomycin resistance protein/Dihydroxybiphenyl dioxygenase"/>
    <property type="match status" value="1"/>
</dbReference>
<dbReference type="Gene3D" id="3.10.180.10">
    <property type="entry name" value="2,3-Dihydroxybiphenyl 1,2-Dioxygenase, domain 1"/>
    <property type="match status" value="1"/>
</dbReference>
<evidence type="ECO:0000259" key="1">
    <source>
        <dbReference type="PROSITE" id="PS51819"/>
    </source>
</evidence>
<evidence type="ECO:0000313" key="3">
    <source>
        <dbReference type="Proteomes" id="UP000199062"/>
    </source>
</evidence>
<dbReference type="RefSeq" id="WP_089812773.1">
    <property type="nucleotide sequence ID" value="NZ_FOZK01000001.1"/>
</dbReference>
<evidence type="ECO:0000313" key="2">
    <source>
        <dbReference type="EMBL" id="SFR85235.1"/>
    </source>
</evidence>
<dbReference type="PROSITE" id="PS51819">
    <property type="entry name" value="VOC"/>
    <property type="match status" value="1"/>
</dbReference>
<dbReference type="PANTHER" id="PTHR36437">
    <property type="entry name" value="GLYOXALASE/BLEOMYCIN RESISTANCE PROTEIN/DIOXYGENASE"/>
    <property type="match status" value="1"/>
</dbReference>
<dbReference type="OrthoDB" id="358887at2157"/>
<organism evidence="2 3">
    <name type="scientific">Halomicrobium zhouii</name>
    <dbReference type="NCBI Taxonomy" id="767519"/>
    <lineage>
        <taxon>Archaea</taxon>
        <taxon>Methanobacteriati</taxon>
        <taxon>Methanobacteriota</taxon>
        <taxon>Stenosarchaea group</taxon>
        <taxon>Halobacteria</taxon>
        <taxon>Halobacteriales</taxon>
        <taxon>Haloarculaceae</taxon>
        <taxon>Halomicrobium</taxon>
    </lineage>
</organism>
<gene>
    <name evidence="2" type="ORF">SAMN05216559_0056</name>
</gene>
<dbReference type="PANTHER" id="PTHR36437:SF2">
    <property type="entry name" value="GLYOXALASE_BLEOMYCIN RESISTANCE PROTEIN_DIOXYGENASE"/>
    <property type="match status" value="1"/>
</dbReference>
<dbReference type="InterPro" id="IPR004360">
    <property type="entry name" value="Glyas_Fos-R_dOase_dom"/>
</dbReference>
<proteinExistence type="predicted"/>